<dbReference type="GO" id="GO:0032259">
    <property type="term" value="P:methylation"/>
    <property type="evidence" value="ECO:0007669"/>
    <property type="project" value="UniProtKB-KW"/>
</dbReference>
<evidence type="ECO:0000256" key="4">
    <source>
        <dbReference type="ARBA" id="ARBA00022691"/>
    </source>
</evidence>
<sequence length="1356" mass="156526">MAFDQATRNKLQKYVSDARTLLTEEFSRQLQNDYGMDPDTGTVSNIDSLPHLTDSQHQTAKLLRETMAHYQTSSPASDLKEILGRIVREQAFTVLNRLCALRMAEARGILIESVAKGYNSKGFQLYARVAKTALGETGNTYRNYLFSVFDEFSIDLAVLFDRYSPMGRLFPKETALLALLDKINDIELESLWAEDETIGWIYQYFNSKEERKKMRDESQAPRNSRELAVRNQFFTPRYVVEFLTDNTLGRIWYEMTKGNTVLKDQCRYLVRRPNEIFLQKGEKAPEQKDNDADLSQEELLRQPVYIEHHPIKDPRKILMLDPACGSMHFGLYAFDLFEKIYEEAWDLQSTGQWQVADNEKLCLLTETYKTRDELLQDIPRLIIENNIHGIDIDPRAVQIAGLSLWLRAQRSWKEQNVKPVDRPQIRKSNIVCAEPMPGEKEFLQAFSEQMKPRVLGQLVEIIFEKMELAGEAGSLLKIEEEIEDAVNKAREEFNKELLRRKEEADYLPGFAPINQQRSLFDFADLPDKTQFWQTAEEKILEALQNYAEHAEDKDGGRLRLFAEDAAKGFAFIDLCRKRYDVVLMNPPFGEAAEKTFYFLNQYYRDWNNNILCSFIDRAYSLLSMSGSSGVIYDRTAIIKSTYENFRKTHLISDNRLRYLVDLGWNVLDANVEVTTTILSKILGAGVFIDLREDAPGEKENVLKCYIKNIPISIKNNKCSIENGLNFWKFPNAVIGYDFPAFLRNAFSNCLSISANGFTAYQGHALKADKHFRVWWEISPHKDKKFKARMFNGSGFEPYKTTNVAVIISPVPPEKIPKDTATVIRNGEQHLKKGVCFGKRCDIFCAHVLPENHIFTVEGQSFPIINTHDALMLLGFLNTPLVRYSLNRYCGQHKYSGYVNLLPFKPFIDPIRVVEKVKETIEMRMLCERFDEISSLYNGIVTCQNSIEQYISLINNMLEDAITKIHECEQFCQADLEKSFSLSESELELISVFTKQQPEIRSPISDIDLFVNVGWFTAHTILSYCHGTILGRWDIRYATGVKEPTNLPDPFAPLPTCSPCMLQNADGLPAEPNDVLSDYPLRISWSGITVDDEGHPEDIIARVREAIEVIWKDKASDIEQEACEILGVRSLREYFAKPGKFFADHLKRYSKSRRQAPIYWPLSTPSGSYTLWLYYHRLTDQILYTCVNNFVGPKLKLVVEDVERLRKKTNRSGQEEKDLEKLSDLALELKDFQDDLLRIAKFWKPNLNDGVQITAAPLWKLFQYKPWHNTLKQTWEELEKGKYDWAHLAYSIWPERVIRASHKDRSYAIAHDLEADLWEEVETGTDKKGNPKTKWAPKDLSEKQFKQLIAIKTGENI</sequence>
<comment type="catalytic activity">
    <reaction evidence="5">
        <text>a 2'-deoxyadenosine in DNA + S-adenosyl-L-methionine = an N(6)-methyl-2'-deoxyadenosine in DNA + S-adenosyl-L-homocysteine + H(+)</text>
        <dbReference type="Rhea" id="RHEA:15197"/>
        <dbReference type="Rhea" id="RHEA-COMP:12418"/>
        <dbReference type="Rhea" id="RHEA-COMP:12419"/>
        <dbReference type="ChEBI" id="CHEBI:15378"/>
        <dbReference type="ChEBI" id="CHEBI:57856"/>
        <dbReference type="ChEBI" id="CHEBI:59789"/>
        <dbReference type="ChEBI" id="CHEBI:90615"/>
        <dbReference type="ChEBI" id="CHEBI:90616"/>
        <dbReference type="EC" id="2.1.1.72"/>
    </reaction>
</comment>
<evidence type="ECO:0000256" key="2">
    <source>
        <dbReference type="ARBA" id="ARBA00022603"/>
    </source>
</evidence>
<dbReference type="REBASE" id="35235">
    <property type="entry name" value="DspN47ORF8200P"/>
</dbReference>
<keyword evidence="2" id="KW-0489">Methyltransferase</keyword>
<dbReference type="EC" id="2.1.1.72" evidence="1"/>
<dbReference type="GO" id="GO:0003676">
    <property type="term" value="F:nucleic acid binding"/>
    <property type="evidence" value="ECO:0007669"/>
    <property type="project" value="InterPro"/>
</dbReference>
<dbReference type="Gene3D" id="3.40.50.150">
    <property type="entry name" value="Vaccinia Virus protein VP39"/>
    <property type="match status" value="1"/>
</dbReference>
<dbReference type="InterPro" id="IPR047939">
    <property type="entry name" value="BREX_1_PglX"/>
</dbReference>
<gene>
    <name evidence="7" type="ORF">N47_A08200</name>
</gene>
<dbReference type="InterPro" id="IPR002052">
    <property type="entry name" value="DNA_methylase_N6_adenine_CS"/>
</dbReference>
<dbReference type="PRINTS" id="PR00507">
    <property type="entry name" value="N12N6MTFRASE"/>
</dbReference>
<dbReference type="InterPro" id="IPR029063">
    <property type="entry name" value="SAM-dependent_MTases_sf"/>
</dbReference>
<organism evidence="7">
    <name type="scientific">uncultured Desulfobacterium sp</name>
    <dbReference type="NCBI Taxonomy" id="201089"/>
    <lineage>
        <taxon>Bacteria</taxon>
        <taxon>Pseudomonadati</taxon>
        <taxon>Thermodesulfobacteriota</taxon>
        <taxon>Desulfobacteria</taxon>
        <taxon>Desulfobacterales</taxon>
        <taxon>Desulfobacteriaceae</taxon>
        <taxon>Desulfobacterium</taxon>
        <taxon>environmental samples</taxon>
    </lineage>
</organism>
<dbReference type="InterPro" id="IPR050953">
    <property type="entry name" value="N4_N6_ade-DNA_methylase"/>
</dbReference>
<evidence type="ECO:0000256" key="3">
    <source>
        <dbReference type="ARBA" id="ARBA00022679"/>
    </source>
</evidence>
<dbReference type="NCBIfam" id="NF033452">
    <property type="entry name" value="BREX_1_MTaseX"/>
    <property type="match status" value="1"/>
</dbReference>
<evidence type="ECO:0000256" key="5">
    <source>
        <dbReference type="ARBA" id="ARBA00047942"/>
    </source>
</evidence>
<keyword evidence="4" id="KW-0949">S-adenosyl-L-methionine</keyword>
<dbReference type="Pfam" id="PF07669">
    <property type="entry name" value="Eco57I"/>
    <property type="match status" value="1"/>
</dbReference>
<dbReference type="GO" id="GO:0009007">
    <property type="term" value="F:site-specific DNA-methyltransferase (adenine-specific) activity"/>
    <property type="evidence" value="ECO:0007669"/>
    <property type="project" value="UniProtKB-EC"/>
</dbReference>
<evidence type="ECO:0000313" key="7">
    <source>
        <dbReference type="EMBL" id="CBX26791.1"/>
    </source>
</evidence>
<evidence type="ECO:0000259" key="6">
    <source>
        <dbReference type="Pfam" id="PF07669"/>
    </source>
</evidence>
<keyword evidence="3" id="KW-0808">Transferase</keyword>
<proteinExistence type="predicted"/>
<dbReference type="GO" id="GO:0006304">
    <property type="term" value="P:DNA modification"/>
    <property type="evidence" value="ECO:0007669"/>
    <property type="project" value="InterPro"/>
</dbReference>
<name>E1Y897_9BACT</name>
<dbReference type="SUPFAM" id="SSF53335">
    <property type="entry name" value="S-adenosyl-L-methionine-dependent methyltransferases"/>
    <property type="match status" value="1"/>
</dbReference>
<dbReference type="InterPro" id="IPR011639">
    <property type="entry name" value="MethylTrfase_TaqI-like_dom"/>
</dbReference>
<feature type="domain" description="Type II methyltransferase M.TaqI-like" evidence="6">
    <location>
        <begin position="385"/>
        <end position="662"/>
    </location>
</feature>
<reference evidence="7" key="1">
    <citation type="journal article" date="2011" name="Environ. Microbiol.">
        <title>Genomic insights into the metabolic potential of the polycyclic aromatic hydrocarbon degrading sulfate-reducing Deltaproteobacterium N47.</title>
        <authorList>
            <person name="Bergmann F."/>
            <person name="Selesi D."/>
            <person name="Weinmaier T."/>
            <person name="Tischler P."/>
            <person name="Rattei T."/>
            <person name="Meckenstock R.U."/>
        </authorList>
    </citation>
    <scope>NUCLEOTIDE SEQUENCE</scope>
</reference>
<dbReference type="PROSITE" id="PS00092">
    <property type="entry name" value="N6_MTASE"/>
    <property type="match status" value="1"/>
</dbReference>
<dbReference type="PANTHER" id="PTHR33841">
    <property type="entry name" value="DNA METHYLTRANSFERASE YEEA-RELATED"/>
    <property type="match status" value="1"/>
</dbReference>
<dbReference type="EMBL" id="FR695864">
    <property type="protein sequence ID" value="CBX26791.1"/>
    <property type="molecule type" value="Genomic_DNA"/>
</dbReference>
<dbReference type="PANTHER" id="PTHR33841:SF1">
    <property type="entry name" value="DNA METHYLTRANSFERASE A"/>
    <property type="match status" value="1"/>
</dbReference>
<protein>
    <recommendedName>
        <fullName evidence="1">site-specific DNA-methyltransferase (adenine-specific)</fullName>
        <ecNumber evidence="1">2.1.1.72</ecNumber>
    </recommendedName>
</protein>
<accession>E1Y897</accession>
<evidence type="ECO:0000256" key="1">
    <source>
        <dbReference type="ARBA" id="ARBA00011900"/>
    </source>
</evidence>